<dbReference type="PANTHER" id="PTHR32196:SF32">
    <property type="entry name" value="XYLOSE TRANSPORT SYSTEM PERMEASE PROTEIN XYLH"/>
    <property type="match status" value="1"/>
</dbReference>
<dbReference type="AlphaFoldDB" id="A0LVW9"/>
<evidence type="ECO:0000256" key="3">
    <source>
        <dbReference type="ARBA" id="ARBA00022475"/>
    </source>
</evidence>
<evidence type="ECO:0000313" key="13">
    <source>
        <dbReference type="Proteomes" id="UP000008221"/>
    </source>
</evidence>
<feature type="transmembrane region" description="Helical" evidence="11">
    <location>
        <begin position="34"/>
        <end position="53"/>
    </location>
</feature>
<dbReference type="GO" id="GO:0022857">
    <property type="term" value="F:transmembrane transporter activity"/>
    <property type="evidence" value="ECO:0007669"/>
    <property type="project" value="InterPro"/>
</dbReference>
<evidence type="ECO:0000256" key="1">
    <source>
        <dbReference type="ARBA" id="ARBA00004651"/>
    </source>
</evidence>
<reference evidence="12 13" key="1">
    <citation type="journal article" date="2009" name="Genome Res.">
        <title>Complete genome of the cellulolytic thermophile Acidothermus cellulolyticus 11B provides insights into its ecophysiological and evolutionary adaptations.</title>
        <authorList>
            <person name="Barabote R.D."/>
            <person name="Xie G."/>
            <person name="Leu D.H."/>
            <person name="Normand P."/>
            <person name="Necsulea A."/>
            <person name="Daubin V."/>
            <person name="Medigue C."/>
            <person name="Adney W.S."/>
            <person name="Xu X.C."/>
            <person name="Lapidus A."/>
            <person name="Parales R.E."/>
            <person name="Detter C."/>
            <person name="Pujic P."/>
            <person name="Bruce D."/>
            <person name="Lavire C."/>
            <person name="Challacombe J.F."/>
            <person name="Brettin T.S."/>
            <person name="Berry A.M."/>
        </authorList>
    </citation>
    <scope>NUCLEOTIDE SEQUENCE [LARGE SCALE GENOMIC DNA]</scope>
    <source>
        <strain evidence="13">ATCC 43068 / DSM 8971 / 11B</strain>
    </source>
</reference>
<keyword evidence="8 11" id="KW-0472">Membrane</keyword>
<evidence type="ECO:0000256" key="10">
    <source>
        <dbReference type="ARBA" id="ARBA00035686"/>
    </source>
</evidence>
<keyword evidence="6 11" id="KW-0812">Transmembrane</keyword>
<keyword evidence="13" id="KW-1185">Reference proteome</keyword>
<protein>
    <recommendedName>
        <fullName evidence="10">Xylose transport system permease protein XylH</fullName>
    </recommendedName>
</protein>
<dbReference type="HOGENOM" id="CLU_028880_2_2_11"/>
<feature type="transmembrane region" description="Helical" evidence="11">
    <location>
        <begin position="220"/>
        <end position="239"/>
    </location>
</feature>
<keyword evidence="5" id="KW-0762">Sugar transport</keyword>
<dbReference type="Pfam" id="PF02653">
    <property type="entry name" value="BPD_transp_2"/>
    <property type="match status" value="1"/>
</dbReference>
<feature type="transmembrane region" description="Helical" evidence="11">
    <location>
        <begin position="59"/>
        <end position="80"/>
    </location>
</feature>
<dbReference type="InParanoid" id="A0LVW9"/>
<evidence type="ECO:0000256" key="6">
    <source>
        <dbReference type="ARBA" id="ARBA00022692"/>
    </source>
</evidence>
<dbReference type="CDD" id="cd06579">
    <property type="entry name" value="TM_PBP1_transp_AraH_like"/>
    <property type="match status" value="1"/>
</dbReference>
<evidence type="ECO:0000256" key="2">
    <source>
        <dbReference type="ARBA" id="ARBA00022448"/>
    </source>
</evidence>
<name>A0LVW9_ACIC1</name>
<evidence type="ECO:0000256" key="5">
    <source>
        <dbReference type="ARBA" id="ARBA00022597"/>
    </source>
</evidence>
<dbReference type="RefSeq" id="WP_011720642.1">
    <property type="nucleotide sequence ID" value="NC_008578.1"/>
</dbReference>
<dbReference type="STRING" id="351607.Acel_1807"/>
<sequence length="352" mass="37303">MSQTLDTASLQREPGVVPSTRTAFVRFLGRPETGALAGAIAVYLFFYALAPAFRDASSFASVLYVSSTFGIPAVAVALLMIGGEFDLSAGVAVIAAALAASMFSYQLNTNMWVGVLVSFGIAMAIGFINGYLVVKTGIPSFLVTLGTFFMIQGLNLAVTKLITGNVATSDVSNMQGFHSAHEVFASTITVGGVALKVTLFWWIGFVLVGTWILRRTRVGNWIFAVGGSATSARAVGVPVKQVKVGLFMAVSFLTWFTGMHLLFNYNTIQSGNGIGNEFVYIISAVVGSCLLTGGYGSVVGAAIGALIFGMTNQGIVYAGWNPDWFKFFLGAILLAAILLNNWIRGRSEEANQ</sequence>
<feature type="transmembrane region" description="Helical" evidence="11">
    <location>
        <begin position="245"/>
        <end position="266"/>
    </location>
</feature>
<dbReference type="InterPro" id="IPR001851">
    <property type="entry name" value="ABC_transp_permease"/>
</dbReference>
<gene>
    <name evidence="12" type="ordered locus">Acel_1807</name>
</gene>
<dbReference type="OrthoDB" id="6844941at2"/>
<evidence type="ECO:0000256" key="11">
    <source>
        <dbReference type="SAM" id="Phobius"/>
    </source>
</evidence>
<dbReference type="eggNOG" id="COG1172">
    <property type="taxonomic scope" value="Bacteria"/>
</dbReference>
<evidence type="ECO:0000256" key="8">
    <source>
        <dbReference type="ARBA" id="ARBA00023136"/>
    </source>
</evidence>
<accession>A0LVW9</accession>
<feature type="transmembrane region" description="Helical" evidence="11">
    <location>
        <begin position="278"/>
        <end position="304"/>
    </location>
</feature>
<feature type="transmembrane region" description="Helical" evidence="11">
    <location>
        <begin position="183"/>
        <end position="208"/>
    </location>
</feature>
<keyword evidence="4" id="KW-0997">Cell inner membrane</keyword>
<evidence type="ECO:0000256" key="7">
    <source>
        <dbReference type="ARBA" id="ARBA00022989"/>
    </source>
</evidence>
<dbReference type="GO" id="GO:0005886">
    <property type="term" value="C:plasma membrane"/>
    <property type="evidence" value="ECO:0007669"/>
    <property type="project" value="UniProtKB-SubCell"/>
</dbReference>
<comment type="function">
    <text evidence="9">Part of the binding-protein-dependent transport system for D-xylose. Probably responsible for the translocation of the substrate across the membrane.</text>
</comment>
<keyword evidence="2" id="KW-0813">Transport</keyword>
<evidence type="ECO:0000256" key="4">
    <source>
        <dbReference type="ARBA" id="ARBA00022519"/>
    </source>
</evidence>
<evidence type="ECO:0000313" key="12">
    <source>
        <dbReference type="EMBL" id="ABK53579.1"/>
    </source>
</evidence>
<dbReference type="PANTHER" id="PTHR32196">
    <property type="entry name" value="ABC TRANSPORTER PERMEASE PROTEIN YPHD-RELATED-RELATED"/>
    <property type="match status" value="1"/>
</dbReference>
<dbReference type="EMBL" id="CP000481">
    <property type="protein sequence ID" value="ABK53579.1"/>
    <property type="molecule type" value="Genomic_DNA"/>
</dbReference>
<feature type="transmembrane region" description="Helical" evidence="11">
    <location>
        <begin position="324"/>
        <end position="343"/>
    </location>
</feature>
<evidence type="ECO:0000256" key="9">
    <source>
        <dbReference type="ARBA" id="ARBA00035611"/>
    </source>
</evidence>
<comment type="subcellular location">
    <subcellularLocation>
        <location evidence="1">Cell membrane</location>
        <topology evidence="1">Multi-pass membrane protein</topology>
    </subcellularLocation>
</comment>
<feature type="transmembrane region" description="Helical" evidence="11">
    <location>
        <begin position="111"/>
        <end position="134"/>
    </location>
</feature>
<keyword evidence="7 11" id="KW-1133">Transmembrane helix</keyword>
<feature type="transmembrane region" description="Helical" evidence="11">
    <location>
        <begin position="141"/>
        <end position="163"/>
    </location>
</feature>
<organism evidence="12 13">
    <name type="scientific">Acidothermus cellulolyticus (strain ATCC 43068 / DSM 8971 / 11B)</name>
    <dbReference type="NCBI Taxonomy" id="351607"/>
    <lineage>
        <taxon>Bacteria</taxon>
        <taxon>Bacillati</taxon>
        <taxon>Actinomycetota</taxon>
        <taxon>Actinomycetes</taxon>
        <taxon>Acidothermales</taxon>
        <taxon>Acidothermaceae</taxon>
        <taxon>Acidothermus</taxon>
    </lineage>
</organism>
<dbReference type="KEGG" id="ace:Acel_1807"/>
<dbReference type="Proteomes" id="UP000008221">
    <property type="component" value="Chromosome"/>
</dbReference>
<keyword evidence="3" id="KW-1003">Cell membrane</keyword>
<proteinExistence type="predicted"/>